<dbReference type="GO" id="GO:0010427">
    <property type="term" value="F:abscisic acid binding"/>
    <property type="evidence" value="ECO:0007669"/>
    <property type="project" value="InterPro"/>
</dbReference>
<protein>
    <recommendedName>
        <fullName evidence="3">Bet v I/Major latex protein domain-containing protein</fullName>
    </recommendedName>
</protein>
<feature type="non-terminal residue" evidence="1">
    <location>
        <position position="1"/>
    </location>
</feature>
<dbReference type="Proteomes" id="UP000593574">
    <property type="component" value="Unassembled WGS sequence"/>
</dbReference>
<dbReference type="GO" id="GO:0038023">
    <property type="term" value="F:signaling receptor activity"/>
    <property type="evidence" value="ECO:0007669"/>
    <property type="project" value="InterPro"/>
</dbReference>
<accession>A0A7J8ZGD0</accession>
<proteinExistence type="predicted"/>
<dbReference type="PANTHER" id="PTHR31213:SF67">
    <property type="entry name" value="MAJOR ALLERGEN PRU AV 1-LIKE"/>
    <property type="match status" value="1"/>
</dbReference>
<dbReference type="SUPFAM" id="SSF55961">
    <property type="entry name" value="Bet v1-like"/>
    <property type="match status" value="1"/>
</dbReference>
<dbReference type="GO" id="GO:0005737">
    <property type="term" value="C:cytoplasm"/>
    <property type="evidence" value="ECO:0007669"/>
    <property type="project" value="TreeGrafter"/>
</dbReference>
<dbReference type="AlphaFoldDB" id="A0A7J8ZGD0"/>
<dbReference type="InterPro" id="IPR050279">
    <property type="entry name" value="Plant_def-hormone_signal"/>
</dbReference>
<evidence type="ECO:0000313" key="2">
    <source>
        <dbReference type="Proteomes" id="UP000593574"/>
    </source>
</evidence>
<dbReference type="InterPro" id="IPR023393">
    <property type="entry name" value="START-like_dom_sf"/>
</dbReference>
<name>A0A7J8ZGD0_9ROSI</name>
<dbReference type="Gene3D" id="3.30.530.20">
    <property type="match status" value="1"/>
</dbReference>
<dbReference type="InterPro" id="IPR024949">
    <property type="entry name" value="Bet_v_I_allergen"/>
</dbReference>
<dbReference type="EMBL" id="JABEZV010000005">
    <property type="protein sequence ID" value="MBA0710652.1"/>
    <property type="molecule type" value="Genomic_DNA"/>
</dbReference>
<sequence length="56" mass="6075">TKLEASPDGGSICKTSSKYYTIGEFELKEEGIEMGKEKALGMFKAIEAYLLANPDA</sequence>
<dbReference type="PANTHER" id="PTHR31213">
    <property type="entry name" value="OS08G0374000 PROTEIN-RELATED"/>
    <property type="match status" value="1"/>
</dbReference>
<dbReference type="GO" id="GO:0009738">
    <property type="term" value="P:abscisic acid-activated signaling pathway"/>
    <property type="evidence" value="ECO:0007669"/>
    <property type="project" value="InterPro"/>
</dbReference>
<evidence type="ECO:0008006" key="3">
    <source>
        <dbReference type="Google" id="ProtNLM"/>
    </source>
</evidence>
<organism evidence="1 2">
    <name type="scientific">Gossypium laxum</name>
    <dbReference type="NCBI Taxonomy" id="34288"/>
    <lineage>
        <taxon>Eukaryota</taxon>
        <taxon>Viridiplantae</taxon>
        <taxon>Streptophyta</taxon>
        <taxon>Embryophyta</taxon>
        <taxon>Tracheophyta</taxon>
        <taxon>Spermatophyta</taxon>
        <taxon>Magnoliopsida</taxon>
        <taxon>eudicotyledons</taxon>
        <taxon>Gunneridae</taxon>
        <taxon>Pentapetalae</taxon>
        <taxon>rosids</taxon>
        <taxon>malvids</taxon>
        <taxon>Malvales</taxon>
        <taxon>Malvaceae</taxon>
        <taxon>Malvoideae</taxon>
        <taxon>Gossypium</taxon>
    </lineage>
</organism>
<keyword evidence="2" id="KW-1185">Reference proteome</keyword>
<comment type="caution">
    <text evidence="1">The sequence shown here is derived from an EMBL/GenBank/DDBJ whole genome shotgun (WGS) entry which is preliminary data.</text>
</comment>
<evidence type="ECO:0000313" key="1">
    <source>
        <dbReference type="EMBL" id="MBA0710652.1"/>
    </source>
</evidence>
<dbReference type="GO" id="GO:0004864">
    <property type="term" value="F:protein phosphatase inhibitor activity"/>
    <property type="evidence" value="ECO:0007669"/>
    <property type="project" value="InterPro"/>
</dbReference>
<reference evidence="1 2" key="1">
    <citation type="journal article" date="2019" name="Genome Biol. Evol.">
        <title>Insights into the evolution of the New World diploid cottons (Gossypium, subgenus Houzingenia) based on genome sequencing.</title>
        <authorList>
            <person name="Grover C.E."/>
            <person name="Arick M.A. 2nd"/>
            <person name="Thrash A."/>
            <person name="Conover J.L."/>
            <person name="Sanders W.S."/>
            <person name="Peterson D.G."/>
            <person name="Frelichowski J.E."/>
            <person name="Scheffler J.A."/>
            <person name="Scheffler B.E."/>
            <person name="Wendel J.F."/>
        </authorList>
    </citation>
    <scope>NUCLEOTIDE SEQUENCE [LARGE SCALE GENOMIC DNA]</scope>
    <source>
        <strain evidence="1">4</strain>
        <tissue evidence="1">Leaf</tissue>
    </source>
</reference>
<dbReference type="GO" id="GO:0005634">
    <property type="term" value="C:nucleus"/>
    <property type="evidence" value="ECO:0007669"/>
    <property type="project" value="TreeGrafter"/>
</dbReference>
<gene>
    <name evidence="1" type="ORF">Golax_009924</name>
</gene>
<dbReference type="PRINTS" id="PR00634">
    <property type="entry name" value="BETALLERGEN"/>
</dbReference>